<accession>A0A368X5M6</accession>
<protein>
    <submittedName>
        <fullName evidence="1">Uncharacterized protein</fullName>
    </submittedName>
</protein>
<sequence length="102" mass="11641">MAQDLSAQAESLKEHIKEETATALSWIESGSVRDDSAFKDPDGHSPFKGCMERLEQRTKEMELVGEHWDQATLALWCKREADTWFDGFPDDSRSATVPLRQR</sequence>
<proteinExistence type="predicted"/>
<organism evidence="1 2">
    <name type="scientific">Marinobacter nauticus</name>
    <name type="common">Marinobacter hydrocarbonoclasticus</name>
    <name type="synonym">Marinobacter aquaeolei</name>
    <dbReference type="NCBI Taxonomy" id="2743"/>
    <lineage>
        <taxon>Bacteria</taxon>
        <taxon>Pseudomonadati</taxon>
        <taxon>Pseudomonadota</taxon>
        <taxon>Gammaproteobacteria</taxon>
        <taxon>Pseudomonadales</taxon>
        <taxon>Marinobacteraceae</taxon>
        <taxon>Marinobacter</taxon>
    </lineage>
</organism>
<dbReference type="Proteomes" id="UP000253647">
    <property type="component" value="Unassembled WGS sequence"/>
</dbReference>
<evidence type="ECO:0000313" key="2">
    <source>
        <dbReference type="Proteomes" id="UP000253647"/>
    </source>
</evidence>
<reference evidence="1 2" key="1">
    <citation type="submission" date="2018-07" db="EMBL/GenBank/DDBJ databases">
        <title>Freshwater and sediment microbial communities from various areas in North America, analyzing microbe dynamics in response to fracking.</title>
        <authorList>
            <person name="Lamendella R."/>
        </authorList>
    </citation>
    <scope>NUCLEOTIDE SEQUENCE [LARGE SCALE GENOMIC DNA]</scope>
    <source>
        <strain evidence="1 2">105B</strain>
    </source>
</reference>
<comment type="caution">
    <text evidence="1">The sequence shown here is derived from an EMBL/GenBank/DDBJ whole genome shotgun (WGS) entry which is preliminary data.</text>
</comment>
<dbReference type="EMBL" id="QPJI01000019">
    <property type="protein sequence ID" value="RCW63243.1"/>
    <property type="molecule type" value="Genomic_DNA"/>
</dbReference>
<name>A0A368X5M6_MARNT</name>
<dbReference type="AlphaFoldDB" id="A0A368X5M6"/>
<evidence type="ECO:0000313" key="1">
    <source>
        <dbReference type="EMBL" id="RCW63243.1"/>
    </source>
</evidence>
<dbReference type="RefSeq" id="WP_114435285.1">
    <property type="nucleotide sequence ID" value="NZ_QPJI01000019.1"/>
</dbReference>
<gene>
    <name evidence="1" type="ORF">DET61_11910</name>
</gene>